<organism evidence="2 3">
    <name type="scientific">Leptobacterium flavescens</name>
    <dbReference type="NCBI Taxonomy" id="472055"/>
    <lineage>
        <taxon>Bacteria</taxon>
        <taxon>Pseudomonadati</taxon>
        <taxon>Bacteroidota</taxon>
        <taxon>Flavobacteriia</taxon>
        <taxon>Flavobacteriales</taxon>
        <taxon>Flavobacteriaceae</taxon>
        <taxon>Leptobacterium</taxon>
    </lineage>
</organism>
<evidence type="ECO:0000313" key="2">
    <source>
        <dbReference type="EMBL" id="NER13667.1"/>
    </source>
</evidence>
<dbReference type="InterPro" id="IPR043714">
    <property type="entry name" value="DUF5655"/>
</dbReference>
<dbReference type="InterPro" id="IPR025629">
    <property type="entry name" value="DUF4287"/>
</dbReference>
<dbReference type="RefSeq" id="WP_163606745.1">
    <property type="nucleotide sequence ID" value="NZ_JAABOO010000002.1"/>
</dbReference>
<name>A0A6P0UL20_9FLAO</name>
<evidence type="ECO:0000259" key="1">
    <source>
        <dbReference type="Pfam" id="PF18899"/>
    </source>
</evidence>
<proteinExistence type="predicted"/>
<feature type="domain" description="DUF5655" evidence="1">
    <location>
        <begin position="69"/>
        <end position="174"/>
    </location>
</feature>
<dbReference type="AlphaFoldDB" id="A0A6P0UL20"/>
<accession>A0A6P0UL20</accession>
<dbReference type="Pfam" id="PF18899">
    <property type="entry name" value="DUF5655"/>
    <property type="match status" value="1"/>
</dbReference>
<keyword evidence="3" id="KW-1185">Reference proteome</keyword>
<gene>
    <name evidence="2" type="ORF">GWK08_09475</name>
</gene>
<protein>
    <submittedName>
        <fullName evidence="2">DUF4287 domain-containing protein</fullName>
    </submittedName>
</protein>
<comment type="caution">
    <text evidence="2">The sequence shown here is derived from an EMBL/GenBank/DDBJ whole genome shotgun (WGS) entry which is preliminary data.</text>
</comment>
<evidence type="ECO:0000313" key="3">
    <source>
        <dbReference type="Proteomes" id="UP000468581"/>
    </source>
</evidence>
<dbReference type="Proteomes" id="UP000468581">
    <property type="component" value="Unassembled WGS sequence"/>
</dbReference>
<reference evidence="2 3" key="1">
    <citation type="submission" date="2020-01" db="EMBL/GenBank/DDBJ databases">
        <title>Leptobacterium flavescens.</title>
        <authorList>
            <person name="Wang G."/>
        </authorList>
    </citation>
    <scope>NUCLEOTIDE SEQUENCE [LARGE SCALE GENOMIC DNA]</scope>
    <source>
        <strain evidence="2 3">KCTC 22160</strain>
    </source>
</reference>
<dbReference type="Pfam" id="PF14117">
    <property type="entry name" value="DUF4287"/>
    <property type="match status" value="1"/>
</dbReference>
<sequence length="177" mass="19848">MEKGLLEKTGKSLEEWIKVVKASKIEKHGEIVKFLKSDHGFTHGYANFVSLKSREADAASFNPEDLVNAQYTKGKEHLKAVYDLLIEKINTLGSDIEIVPKKANVSVRRKRQFALIQPSTKARIDLGLKLNDSETDERLKGSGSFGSMCSNKIEIFGAEEVDDELLKYLRRAYNDAG</sequence>
<dbReference type="EMBL" id="JAABOO010000002">
    <property type="protein sequence ID" value="NER13667.1"/>
    <property type="molecule type" value="Genomic_DNA"/>
</dbReference>